<dbReference type="EMBL" id="GISG01135220">
    <property type="protein sequence ID" value="MBA4643782.1"/>
    <property type="molecule type" value="Transcribed_RNA"/>
</dbReference>
<protein>
    <submittedName>
        <fullName evidence="2">Uncharacterized protein</fullName>
    </submittedName>
</protein>
<proteinExistence type="predicted"/>
<sequence length="100" mass="11303">MLFTLIALIHGLDLTLIAPFVALVFSPPPPNHPNHHVLWWPIITTSTTLLKSTSHQHKSRQPMSIIGQLIKKELIVGIYQRALFKVPVISDSMKKYKGIQ</sequence>
<reference evidence="2" key="2">
    <citation type="submission" date="2020-07" db="EMBL/GenBank/DDBJ databases">
        <authorList>
            <person name="Vera ALvarez R."/>
            <person name="Arias-Moreno D.M."/>
            <person name="Jimenez-Jacinto V."/>
            <person name="Jimenez-Bremont J.F."/>
            <person name="Swaminathan K."/>
            <person name="Moose S.P."/>
            <person name="Guerrero-Gonzalez M.L."/>
            <person name="Marino-Ramirez L."/>
            <person name="Landsman D."/>
            <person name="Rodriguez-Kessler M."/>
            <person name="Delgado-Sanchez P."/>
        </authorList>
    </citation>
    <scope>NUCLEOTIDE SEQUENCE</scope>
    <source>
        <tissue evidence="2">Cladode</tissue>
    </source>
</reference>
<name>A0A7C9DIP3_OPUST</name>
<accession>A0A7C9DIP3</accession>
<evidence type="ECO:0000256" key="1">
    <source>
        <dbReference type="SAM" id="SignalP"/>
    </source>
</evidence>
<feature type="chain" id="PRO_5027619014" evidence="1">
    <location>
        <begin position="18"/>
        <end position="100"/>
    </location>
</feature>
<reference evidence="2" key="1">
    <citation type="journal article" date="2013" name="J. Plant Res.">
        <title>Effect of fungi and light on seed germination of three Opuntia species from semiarid lands of central Mexico.</title>
        <authorList>
            <person name="Delgado-Sanchez P."/>
            <person name="Jimenez-Bremont J.F."/>
            <person name="Guerrero-Gonzalez Mde L."/>
            <person name="Flores J."/>
        </authorList>
    </citation>
    <scope>NUCLEOTIDE SEQUENCE</scope>
    <source>
        <tissue evidence="2">Cladode</tissue>
    </source>
</reference>
<dbReference type="AlphaFoldDB" id="A0A7C9DIP3"/>
<evidence type="ECO:0000313" key="2">
    <source>
        <dbReference type="EMBL" id="MBA4643782.1"/>
    </source>
</evidence>
<organism evidence="2">
    <name type="scientific">Opuntia streptacantha</name>
    <name type="common">Prickly pear cactus</name>
    <name type="synonym">Opuntia cardona</name>
    <dbReference type="NCBI Taxonomy" id="393608"/>
    <lineage>
        <taxon>Eukaryota</taxon>
        <taxon>Viridiplantae</taxon>
        <taxon>Streptophyta</taxon>
        <taxon>Embryophyta</taxon>
        <taxon>Tracheophyta</taxon>
        <taxon>Spermatophyta</taxon>
        <taxon>Magnoliopsida</taxon>
        <taxon>eudicotyledons</taxon>
        <taxon>Gunneridae</taxon>
        <taxon>Pentapetalae</taxon>
        <taxon>Caryophyllales</taxon>
        <taxon>Cactineae</taxon>
        <taxon>Cactaceae</taxon>
        <taxon>Opuntioideae</taxon>
        <taxon>Opuntia</taxon>
    </lineage>
</organism>
<keyword evidence="1" id="KW-0732">Signal</keyword>
<feature type="signal peptide" evidence="1">
    <location>
        <begin position="1"/>
        <end position="17"/>
    </location>
</feature>